<keyword evidence="2" id="KW-1185">Reference proteome</keyword>
<gene>
    <name evidence="1" type="ORF">WN944_029245</name>
</gene>
<name>A0AAP0LLE0_9ROSI</name>
<sequence length="144" mass="16231">MSSFSPASRRCFTTTISLSLKSIPFLNDRLEFSSHAFHARYSPSSLTSLARTRYRRSCRYVVVQKINLECPLGLLGQILIKFVMFGAIKIYECSSDIADQVVLLKTKKRYSGRQEQEDDLVGLVSTSLCMLVCLGGYDENLELS</sequence>
<comment type="caution">
    <text evidence="1">The sequence shown here is derived from an EMBL/GenBank/DDBJ whole genome shotgun (WGS) entry which is preliminary data.</text>
</comment>
<dbReference type="EMBL" id="JBCGBO010000025">
    <property type="protein sequence ID" value="KAK9177226.1"/>
    <property type="molecule type" value="Genomic_DNA"/>
</dbReference>
<dbReference type="Proteomes" id="UP001428341">
    <property type="component" value="Unassembled WGS sequence"/>
</dbReference>
<evidence type="ECO:0000313" key="1">
    <source>
        <dbReference type="EMBL" id="KAK9177226.1"/>
    </source>
</evidence>
<dbReference type="AlphaFoldDB" id="A0AAP0LLE0"/>
<protein>
    <submittedName>
        <fullName evidence="1">Uncharacterized protein</fullName>
    </submittedName>
</protein>
<accession>A0AAP0LLE0</accession>
<evidence type="ECO:0000313" key="2">
    <source>
        <dbReference type="Proteomes" id="UP001428341"/>
    </source>
</evidence>
<organism evidence="1 2">
    <name type="scientific">Citrus x changshan-huyou</name>
    <dbReference type="NCBI Taxonomy" id="2935761"/>
    <lineage>
        <taxon>Eukaryota</taxon>
        <taxon>Viridiplantae</taxon>
        <taxon>Streptophyta</taxon>
        <taxon>Embryophyta</taxon>
        <taxon>Tracheophyta</taxon>
        <taxon>Spermatophyta</taxon>
        <taxon>Magnoliopsida</taxon>
        <taxon>eudicotyledons</taxon>
        <taxon>Gunneridae</taxon>
        <taxon>Pentapetalae</taxon>
        <taxon>rosids</taxon>
        <taxon>malvids</taxon>
        <taxon>Sapindales</taxon>
        <taxon>Rutaceae</taxon>
        <taxon>Aurantioideae</taxon>
        <taxon>Citrus</taxon>
    </lineage>
</organism>
<proteinExistence type="predicted"/>
<reference evidence="1 2" key="1">
    <citation type="submission" date="2024-05" db="EMBL/GenBank/DDBJ databases">
        <title>Haplotype-resolved chromosome-level genome assembly of Huyou (Citrus changshanensis).</title>
        <authorList>
            <person name="Miao C."/>
            <person name="Chen W."/>
            <person name="Wu Y."/>
            <person name="Wang L."/>
            <person name="Zhao S."/>
            <person name="Grierson D."/>
            <person name="Xu C."/>
            <person name="Chen K."/>
        </authorList>
    </citation>
    <scope>NUCLEOTIDE SEQUENCE [LARGE SCALE GENOMIC DNA]</scope>
    <source>
        <strain evidence="1">01-14</strain>
        <tissue evidence="1">Leaf</tissue>
    </source>
</reference>